<dbReference type="PANTHER" id="PTHR33337:SF40">
    <property type="entry name" value="CENP-V_GFA DOMAIN-CONTAINING PROTEIN-RELATED"/>
    <property type="match status" value="1"/>
</dbReference>
<dbReference type="STRING" id="573024.SAMN05216208_1713"/>
<keyword evidence="2" id="KW-0479">Metal-binding</keyword>
<evidence type="ECO:0000259" key="6">
    <source>
        <dbReference type="PROSITE" id="PS51891"/>
    </source>
</evidence>
<evidence type="ECO:0000313" key="7">
    <source>
        <dbReference type="EMBL" id="SIR90065.1"/>
    </source>
</evidence>
<dbReference type="PANTHER" id="PTHR33337">
    <property type="entry name" value="GFA DOMAIN-CONTAINING PROTEIN"/>
    <property type="match status" value="1"/>
</dbReference>
<dbReference type="OrthoDB" id="9807246at2"/>
<feature type="compositionally biased region" description="Basic and acidic residues" evidence="5">
    <location>
        <begin position="126"/>
        <end position="136"/>
    </location>
</feature>
<sequence length="146" mass="16025">MNRADEIQGQCLCGAVQITVSGAHDTEVGVCHCYRCQRWSGGLYATFDAPVDVVTVRGPVTRYTAPHLAERAFCGTCGSNLWLRDQESGEDYELVAGIFRDAAAYPIRSEIYIDQAPAYAELQGEHPRRTAADYEAQHPPVEGETS</sequence>
<evidence type="ECO:0000256" key="2">
    <source>
        <dbReference type="ARBA" id="ARBA00022723"/>
    </source>
</evidence>
<keyword evidence="3" id="KW-0862">Zinc</keyword>
<feature type="domain" description="CENP-V/GFA" evidence="6">
    <location>
        <begin position="7"/>
        <end position="106"/>
    </location>
</feature>
<evidence type="ECO:0000256" key="3">
    <source>
        <dbReference type="ARBA" id="ARBA00022833"/>
    </source>
</evidence>
<name>A0A1N7EQ36_9RHOB</name>
<evidence type="ECO:0000256" key="1">
    <source>
        <dbReference type="ARBA" id="ARBA00005495"/>
    </source>
</evidence>
<dbReference type="EMBL" id="FTNV01000001">
    <property type="protein sequence ID" value="SIR90065.1"/>
    <property type="molecule type" value="Genomic_DNA"/>
</dbReference>
<dbReference type="AlphaFoldDB" id="A0A1N7EQ36"/>
<dbReference type="GO" id="GO:0046872">
    <property type="term" value="F:metal ion binding"/>
    <property type="evidence" value="ECO:0007669"/>
    <property type="project" value="UniProtKB-KW"/>
</dbReference>
<comment type="similarity">
    <text evidence="1">Belongs to the Gfa family.</text>
</comment>
<reference evidence="7 8" key="1">
    <citation type="submission" date="2017-01" db="EMBL/GenBank/DDBJ databases">
        <authorList>
            <person name="Mah S.A."/>
            <person name="Swanson W.J."/>
            <person name="Moy G.W."/>
            <person name="Vacquier V.D."/>
        </authorList>
    </citation>
    <scope>NUCLEOTIDE SEQUENCE [LARGE SCALE GENOMIC DNA]</scope>
    <source>
        <strain evidence="7 8">DSM 29590</strain>
    </source>
</reference>
<dbReference type="GO" id="GO:0016846">
    <property type="term" value="F:carbon-sulfur lyase activity"/>
    <property type="evidence" value="ECO:0007669"/>
    <property type="project" value="InterPro"/>
</dbReference>
<evidence type="ECO:0000313" key="8">
    <source>
        <dbReference type="Proteomes" id="UP000186019"/>
    </source>
</evidence>
<proteinExistence type="inferred from homology"/>
<dbReference type="PROSITE" id="PS51891">
    <property type="entry name" value="CENP_V_GFA"/>
    <property type="match status" value="1"/>
</dbReference>
<evidence type="ECO:0000256" key="4">
    <source>
        <dbReference type="ARBA" id="ARBA00023239"/>
    </source>
</evidence>
<dbReference type="SUPFAM" id="SSF51316">
    <property type="entry name" value="Mss4-like"/>
    <property type="match status" value="1"/>
</dbReference>
<protein>
    <submittedName>
        <fullName evidence="7">Uncharacterized conserved protein</fullName>
    </submittedName>
</protein>
<dbReference type="Pfam" id="PF04828">
    <property type="entry name" value="GFA"/>
    <property type="match status" value="1"/>
</dbReference>
<feature type="region of interest" description="Disordered" evidence="5">
    <location>
        <begin position="126"/>
        <end position="146"/>
    </location>
</feature>
<dbReference type="InterPro" id="IPR011057">
    <property type="entry name" value="Mss4-like_sf"/>
</dbReference>
<keyword evidence="8" id="KW-1185">Reference proteome</keyword>
<organism evidence="7 8">
    <name type="scientific">Roseovarius nanhaiticus</name>
    <dbReference type="NCBI Taxonomy" id="573024"/>
    <lineage>
        <taxon>Bacteria</taxon>
        <taxon>Pseudomonadati</taxon>
        <taxon>Pseudomonadota</taxon>
        <taxon>Alphaproteobacteria</taxon>
        <taxon>Rhodobacterales</taxon>
        <taxon>Roseobacteraceae</taxon>
        <taxon>Roseovarius</taxon>
    </lineage>
</organism>
<keyword evidence="4" id="KW-0456">Lyase</keyword>
<dbReference type="Proteomes" id="UP000186019">
    <property type="component" value="Unassembled WGS sequence"/>
</dbReference>
<dbReference type="RefSeq" id="WP_076530568.1">
    <property type="nucleotide sequence ID" value="NZ_FOAC01000001.1"/>
</dbReference>
<dbReference type="Gene3D" id="3.90.1590.10">
    <property type="entry name" value="glutathione-dependent formaldehyde- activating enzyme (gfa)"/>
    <property type="match status" value="1"/>
</dbReference>
<dbReference type="InterPro" id="IPR006913">
    <property type="entry name" value="CENP-V/GFA"/>
</dbReference>
<gene>
    <name evidence="7" type="ORF">SAMN05421666_0422</name>
</gene>
<accession>A0A1N7EQ36</accession>
<evidence type="ECO:0000256" key="5">
    <source>
        <dbReference type="SAM" id="MobiDB-lite"/>
    </source>
</evidence>